<keyword evidence="1" id="KW-0472">Membrane</keyword>
<organism evidence="2 3">
    <name type="scientific">Actinoplanes aureus</name>
    <dbReference type="NCBI Taxonomy" id="2792083"/>
    <lineage>
        <taxon>Bacteria</taxon>
        <taxon>Bacillati</taxon>
        <taxon>Actinomycetota</taxon>
        <taxon>Actinomycetes</taxon>
        <taxon>Micromonosporales</taxon>
        <taxon>Micromonosporaceae</taxon>
        <taxon>Actinoplanes</taxon>
    </lineage>
</organism>
<comment type="caution">
    <text evidence="2">The sequence shown here is derived from an EMBL/GenBank/DDBJ whole genome shotgun (WGS) entry which is preliminary data.</text>
</comment>
<proteinExistence type="predicted"/>
<evidence type="ECO:0000313" key="2">
    <source>
        <dbReference type="EMBL" id="MBG0568324.1"/>
    </source>
</evidence>
<dbReference type="EMBL" id="JADQTO010000036">
    <property type="protein sequence ID" value="MBG0568324.1"/>
    <property type="molecule type" value="Genomic_DNA"/>
</dbReference>
<dbReference type="AlphaFoldDB" id="A0A931CGQ9"/>
<reference evidence="2" key="1">
    <citation type="submission" date="2020-11" db="EMBL/GenBank/DDBJ databases">
        <title>Isolation and identification of active actinomycetes.</title>
        <authorList>
            <person name="Sun X."/>
        </authorList>
    </citation>
    <scope>NUCLEOTIDE SEQUENCE</scope>
    <source>
        <strain evidence="2">NEAU-A11</strain>
    </source>
</reference>
<keyword evidence="1" id="KW-1133">Transmembrane helix</keyword>
<gene>
    <name evidence="2" type="ORF">I4J89_43555</name>
</gene>
<feature type="transmembrane region" description="Helical" evidence="1">
    <location>
        <begin position="152"/>
        <end position="172"/>
    </location>
</feature>
<evidence type="ECO:0000256" key="1">
    <source>
        <dbReference type="SAM" id="Phobius"/>
    </source>
</evidence>
<keyword evidence="3" id="KW-1185">Reference proteome</keyword>
<protein>
    <submittedName>
        <fullName evidence="2">Uncharacterized protein</fullName>
    </submittedName>
</protein>
<dbReference type="Proteomes" id="UP000598146">
    <property type="component" value="Unassembled WGS sequence"/>
</dbReference>
<sequence length="178" mass="19878">MRLIPPMDDEPPPEYVAFVTLRQRELRAEAARLVGGDPTADQIYLEVLTDVAGHWRRLRWWSRITRGDAVAAYLRRRLAARTKQWRDDQIYEVEVRVLRPPAPVVPLVTPGGSLALRKAAVLPGTARASLDALADAEIAWVHAYLRSQWRRIGLHIGGVVVLIGGLIQYMGWLSSAGA</sequence>
<name>A0A931CGQ9_9ACTN</name>
<dbReference type="RefSeq" id="WP_196420092.1">
    <property type="nucleotide sequence ID" value="NZ_JADQTO010000036.1"/>
</dbReference>
<accession>A0A931CGQ9</accession>
<evidence type="ECO:0000313" key="3">
    <source>
        <dbReference type="Proteomes" id="UP000598146"/>
    </source>
</evidence>
<keyword evidence="1" id="KW-0812">Transmembrane</keyword>